<evidence type="ECO:0000313" key="1">
    <source>
        <dbReference type="EMBL" id="OUP61997.1"/>
    </source>
</evidence>
<organism evidence="1 2">
    <name type="scientific">Faecalitalea cylindroides</name>
    <dbReference type="NCBI Taxonomy" id="39483"/>
    <lineage>
        <taxon>Bacteria</taxon>
        <taxon>Bacillati</taxon>
        <taxon>Bacillota</taxon>
        <taxon>Erysipelotrichia</taxon>
        <taxon>Erysipelotrichales</taxon>
        <taxon>Erysipelotrichaceae</taxon>
        <taxon>Faecalitalea</taxon>
    </lineage>
</organism>
<dbReference type="AlphaFoldDB" id="A0A1Y3VL53"/>
<dbReference type="GO" id="GO:0016779">
    <property type="term" value="F:nucleotidyltransferase activity"/>
    <property type="evidence" value="ECO:0007669"/>
    <property type="project" value="InterPro"/>
</dbReference>
<gene>
    <name evidence="1" type="ORF">B5F14_01020</name>
</gene>
<dbReference type="Pfam" id="PF01050">
    <property type="entry name" value="MannoseP_isomer"/>
    <property type="match status" value="1"/>
</dbReference>
<dbReference type="GO" id="GO:0005976">
    <property type="term" value="P:polysaccharide metabolic process"/>
    <property type="evidence" value="ECO:0007669"/>
    <property type="project" value="InterPro"/>
</dbReference>
<dbReference type="SUPFAM" id="SSF51182">
    <property type="entry name" value="RmlC-like cupins"/>
    <property type="match status" value="1"/>
</dbReference>
<accession>A0A1Y3VL53</accession>
<comment type="caution">
    <text evidence="1">The sequence shown here is derived from an EMBL/GenBank/DDBJ whole genome shotgun (WGS) entry which is preliminary data.</text>
</comment>
<dbReference type="Proteomes" id="UP000195447">
    <property type="component" value="Unassembled WGS sequence"/>
</dbReference>
<sequence length="117" mass="14018">MKVELNKYVEKPWGYEKWIAITDNYALKEIFFKKGQRCSFQYHHKKEEHIYILSGKLEVLEDNENRELETHVYGPGDIIHNPPTYRHRNTALEDTTIIEVSTPHLDDVVRIEDDYNR</sequence>
<reference evidence="2" key="1">
    <citation type="submission" date="2017-04" db="EMBL/GenBank/DDBJ databases">
        <title>Function of individual gut microbiota members based on whole genome sequencing of pure cultures obtained from chicken caecum.</title>
        <authorList>
            <person name="Medvecky M."/>
            <person name="Cejkova D."/>
            <person name="Polansky O."/>
            <person name="Karasova D."/>
            <person name="Kubasova T."/>
            <person name="Cizek A."/>
            <person name="Rychlik I."/>
        </authorList>
    </citation>
    <scope>NUCLEOTIDE SEQUENCE [LARGE SCALE GENOMIC DNA]</scope>
    <source>
        <strain evidence="2">An178</strain>
    </source>
</reference>
<protein>
    <submittedName>
        <fullName evidence="1">Uncharacterized protein</fullName>
    </submittedName>
</protein>
<dbReference type="RefSeq" id="WP_022355333.1">
    <property type="nucleotide sequence ID" value="NZ_CABKSV010000015.1"/>
</dbReference>
<dbReference type="InterPro" id="IPR014710">
    <property type="entry name" value="RmlC-like_jellyroll"/>
</dbReference>
<dbReference type="InterPro" id="IPR011051">
    <property type="entry name" value="RmlC_Cupin_sf"/>
</dbReference>
<dbReference type="EMBL" id="NFKM01000001">
    <property type="protein sequence ID" value="OUP61997.1"/>
    <property type="molecule type" value="Genomic_DNA"/>
</dbReference>
<dbReference type="GeneID" id="79877389"/>
<proteinExistence type="predicted"/>
<name>A0A1Y3VL53_9FIRM</name>
<keyword evidence="2" id="KW-1185">Reference proteome</keyword>
<dbReference type="Gene3D" id="2.60.120.10">
    <property type="entry name" value="Jelly Rolls"/>
    <property type="match status" value="1"/>
</dbReference>
<evidence type="ECO:0000313" key="2">
    <source>
        <dbReference type="Proteomes" id="UP000195447"/>
    </source>
</evidence>
<dbReference type="InterPro" id="IPR001538">
    <property type="entry name" value="Man6P_isomerase-2_C"/>
</dbReference>